<dbReference type="InterPro" id="IPR036428">
    <property type="entry name" value="PCD_sf"/>
</dbReference>
<dbReference type="EMBL" id="HBEA01002077">
    <property type="protein sequence ID" value="CAD8252049.1"/>
    <property type="molecule type" value="Transcribed_RNA"/>
</dbReference>
<dbReference type="PANTHER" id="PTHR12599">
    <property type="entry name" value="PTERIN-4-ALPHA-CARBINOLAMINE DEHYDRATASE"/>
    <property type="match status" value="1"/>
</dbReference>
<reference evidence="7" key="1">
    <citation type="submission" date="2021-01" db="EMBL/GenBank/DDBJ databases">
        <authorList>
            <person name="Corre E."/>
            <person name="Pelletier E."/>
            <person name="Niang G."/>
            <person name="Scheremetjew M."/>
            <person name="Finn R."/>
            <person name="Kale V."/>
            <person name="Holt S."/>
            <person name="Cochrane G."/>
            <person name="Meng A."/>
            <person name="Brown T."/>
            <person name="Cohen L."/>
        </authorList>
    </citation>
    <scope>NUCLEOTIDE SEQUENCE</scope>
    <source>
        <strain evidence="7">CCMP2078</strain>
    </source>
</reference>
<evidence type="ECO:0000256" key="1">
    <source>
        <dbReference type="ARBA" id="ARBA00001554"/>
    </source>
</evidence>
<dbReference type="EC" id="4.2.1.96" evidence="3"/>
<dbReference type="Gene3D" id="3.30.1360.20">
    <property type="entry name" value="Transcriptional coactivator/pterin dehydratase"/>
    <property type="match status" value="1"/>
</dbReference>
<dbReference type="GO" id="GO:0008124">
    <property type="term" value="F:4-alpha-hydroxytetrahydrobiopterin dehydratase activity"/>
    <property type="evidence" value="ECO:0007669"/>
    <property type="project" value="UniProtKB-EC"/>
</dbReference>
<dbReference type="GO" id="GO:0006729">
    <property type="term" value="P:tetrahydrobiopterin biosynthetic process"/>
    <property type="evidence" value="ECO:0007669"/>
    <property type="project" value="InterPro"/>
</dbReference>
<protein>
    <recommendedName>
        <fullName evidence="3">4a-hydroxytetrahydrobiopterin dehydratase</fullName>
        <ecNumber evidence="3">4.2.1.96</ecNumber>
    </recommendedName>
    <alternativeName>
        <fullName evidence="5">4-alpha-hydroxy-tetrahydropterin dehydratase</fullName>
    </alternativeName>
</protein>
<evidence type="ECO:0000256" key="4">
    <source>
        <dbReference type="ARBA" id="ARBA00023239"/>
    </source>
</evidence>
<accession>A0A6U0TCE5</accession>
<dbReference type="Pfam" id="PF01329">
    <property type="entry name" value="Pterin_4a"/>
    <property type="match status" value="1"/>
</dbReference>
<dbReference type="PANTHER" id="PTHR12599:SF0">
    <property type="entry name" value="PTERIN-4-ALPHA-CARBINOLAMINE DEHYDRATASE"/>
    <property type="match status" value="1"/>
</dbReference>
<evidence type="ECO:0000256" key="2">
    <source>
        <dbReference type="ARBA" id="ARBA00006472"/>
    </source>
</evidence>
<dbReference type="CDD" id="cd00913">
    <property type="entry name" value="PCD_DCoH_subfamily_a"/>
    <property type="match status" value="1"/>
</dbReference>
<dbReference type="InterPro" id="IPR001533">
    <property type="entry name" value="Pterin_deHydtase"/>
</dbReference>
<comment type="similarity">
    <text evidence="2">Belongs to the pterin-4-alpha-carbinolamine dehydratase family.</text>
</comment>
<dbReference type="EMBL" id="HBEA01002078">
    <property type="protein sequence ID" value="CAD8252050.1"/>
    <property type="molecule type" value="Transcribed_RNA"/>
</dbReference>
<gene>
    <name evidence="6" type="ORF">PPYR1160_LOCUS1541</name>
    <name evidence="7" type="ORF">PPYR1160_LOCUS1542</name>
</gene>
<organism evidence="7">
    <name type="scientific">Pinguiococcus pyrenoidosus</name>
    <dbReference type="NCBI Taxonomy" id="172671"/>
    <lineage>
        <taxon>Eukaryota</taxon>
        <taxon>Sar</taxon>
        <taxon>Stramenopiles</taxon>
        <taxon>Ochrophyta</taxon>
        <taxon>Pinguiophyceae</taxon>
        <taxon>Pinguiochrysidales</taxon>
        <taxon>Pinguiochrysidaceae</taxon>
        <taxon>Pinguiococcus</taxon>
    </lineage>
</organism>
<dbReference type="SUPFAM" id="SSF55248">
    <property type="entry name" value="PCD-like"/>
    <property type="match status" value="1"/>
</dbReference>
<dbReference type="AlphaFoldDB" id="A0A6U0TCE5"/>
<evidence type="ECO:0000256" key="3">
    <source>
        <dbReference type="ARBA" id="ARBA00013252"/>
    </source>
</evidence>
<keyword evidence="4" id="KW-0456">Lyase</keyword>
<name>A0A6U0TCE5_9STRA</name>
<evidence type="ECO:0000313" key="6">
    <source>
        <dbReference type="EMBL" id="CAD8252049.1"/>
    </source>
</evidence>
<proteinExistence type="inferred from homology"/>
<evidence type="ECO:0000313" key="7">
    <source>
        <dbReference type="EMBL" id="CAD8252050.1"/>
    </source>
</evidence>
<sequence>MARVLRAHRVRFWRLRSMNTCPVPHTQREQVWLGIGAAVGAATAIAVRRIWSARRLATSADAESKSTRCLPCEGLTEALASDVVAQKIQGRPLWSVTEEGRLERSFVAKNFQAALDFVNAVGVIAEREGHHPDLHITSYRTVTVQMYTHSLNGLTENDFVMASLIDALPVTYSPKWLREHPEAKAGQQ</sequence>
<evidence type="ECO:0000256" key="5">
    <source>
        <dbReference type="ARBA" id="ARBA00030497"/>
    </source>
</evidence>
<comment type="catalytic activity">
    <reaction evidence="1">
        <text>(4aS,6R)-4a-hydroxy-L-erythro-5,6,7,8-tetrahydrobiopterin = (6R)-L-erythro-6,7-dihydrobiopterin + H2O</text>
        <dbReference type="Rhea" id="RHEA:11920"/>
        <dbReference type="ChEBI" id="CHEBI:15377"/>
        <dbReference type="ChEBI" id="CHEBI:15642"/>
        <dbReference type="ChEBI" id="CHEBI:43120"/>
        <dbReference type="EC" id="4.2.1.96"/>
    </reaction>
</comment>